<gene>
    <name evidence="2" type="ORF">TQ32_00290</name>
</gene>
<protein>
    <submittedName>
        <fullName evidence="2">Uncharacterized protein</fullName>
    </submittedName>
</protein>
<dbReference type="PATRIC" id="fig|1609559.3.peg.61"/>
<name>A0A127B6V6_9EURY</name>
<dbReference type="STRING" id="1609559.TQ32_00290"/>
<evidence type="ECO:0000256" key="1">
    <source>
        <dbReference type="SAM" id="Phobius"/>
    </source>
</evidence>
<dbReference type="EMBL" id="CP010835">
    <property type="protein sequence ID" value="AMM53103.1"/>
    <property type="molecule type" value="Genomic_DNA"/>
</dbReference>
<feature type="transmembrane region" description="Helical" evidence="1">
    <location>
        <begin position="99"/>
        <end position="120"/>
    </location>
</feature>
<accession>A0A127B6V6</accession>
<feature type="transmembrane region" description="Helical" evidence="1">
    <location>
        <begin position="75"/>
        <end position="93"/>
    </location>
</feature>
<dbReference type="RefSeq" id="WP_068319948.1">
    <property type="nucleotide sequence ID" value="NZ_CP010835.1"/>
</dbReference>
<dbReference type="KEGG" id="pyc:TQ32_00290"/>
<dbReference type="Proteomes" id="UP000070587">
    <property type="component" value="Chromosome"/>
</dbReference>
<evidence type="ECO:0000313" key="3">
    <source>
        <dbReference type="Proteomes" id="UP000070587"/>
    </source>
</evidence>
<dbReference type="AlphaFoldDB" id="A0A127B6V6"/>
<reference evidence="3" key="1">
    <citation type="submission" date="2015-02" db="EMBL/GenBank/DDBJ databases">
        <title>Pyrococcus kukulkanii sp. nov., a novel hyperthermophilic archaeon isolated from a deep-sea hydrothermal vent at the Guaymas Basin.</title>
        <authorList>
            <person name="Oger P.M."/>
            <person name="Callac N."/>
            <person name="Jebbar M."/>
            <person name="Godfroy A."/>
        </authorList>
    </citation>
    <scope>NUCLEOTIDE SEQUENCE [LARGE SCALE GENOMIC DNA]</scope>
    <source>
        <strain evidence="3">NCB100</strain>
    </source>
</reference>
<dbReference type="GeneID" id="28490222"/>
<sequence length="122" mass="13247">MISETALFSMFLLLIGGNKKLPNDTDFVAIVIFAMPTLPLILEGSPLGVISSMMIIVGLFSIYKQAQRKLQKSSGVRLILTLALILSGGYILLREGIRPIIPALLILPLIVGIVIIVKYAQN</sequence>
<keyword evidence="1" id="KW-0472">Membrane</keyword>
<organism evidence="2 3">
    <name type="scientific">Pyrococcus kukulkanii</name>
    <dbReference type="NCBI Taxonomy" id="1609559"/>
    <lineage>
        <taxon>Archaea</taxon>
        <taxon>Methanobacteriati</taxon>
        <taxon>Methanobacteriota</taxon>
        <taxon>Thermococci</taxon>
        <taxon>Thermococcales</taxon>
        <taxon>Thermococcaceae</taxon>
        <taxon>Pyrococcus</taxon>
    </lineage>
</organism>
<evidence type="ECO:0000313" key="2">
    <source>
        <dbReference type="EMBL" id="AMM53103.1"/>
    </source>
</evidence>
<proteinExistence type="predicted"/>
<keyword evidence="1" id="KW-0812">Transmembrane</keyword>
<reference evidence="2 3" key="2">
    <citation type="journal article" date="2016" name="Int. J. Syst. Evol. Microbiol.">
        <title>Pyrococcus kukulkanii sp. nov., a hyperthermophilic, piezophilic archaeon isolated from a deep-sea hydrothermal vent.</title>
        <authorList>
            <person name="Callac N."/>
            <person name="Oger P."/>
            <person name="Lesongeur F."/>
            <person name="Rattray J.E."/>
            <person name="Vannier P."/>
            <person name="Michoud G."/>
            <person name="Beauverger M."/>
            <person name="Gayet N."/>
            <person name="Rouxel O."/>
            <person name="Jebbar M."/>
            <person name="Godfroy A."/>
        </authorList>
    </citation>
    <scope>NUCLEOTIDE SEQUENCE [LARGE SCALE GENOMIC DNA]</scope>
    <source>
        <strain evidence="2 3">NCB100</strain>
    </source>
</reference>
<feature type="transmembrane region" description="Helical" evidence="1">
    <location>
        <begin position="44"/>
        <end position="63"/>
    </location>
</feature>
<keyword evidence="1" id="KW-1133">Transmembrane helix</keyword>